<gene>
    <name evidence="2" type="ORF">ACJIZ3_013582</name>
</gene>
<dbReference type="Proteomes" id="UP001634393">
    <property type="component" value="Unassembled WGS sequence"/>
</dbReference>
<reference evidence="2 3" key="1">
    <citation type="submission" date="2024-12" db="EMBL/GenBank/DDBJ databases">
        <title>The unique morphological basis and parallel evolutionary history of personate flowers in Penstemon.</title>
        <authorList>
            <person name="Depatie T.H."/>
            <person name="Wessinger C.A."/>
        </authorList>
    </citation>
    <scope>NUCLEOTIDE SEQUENCE [LARGE SCALE GENOMIC DNA]</scope>
    <source>
        <strain evidence="2">WTNN_2</strain>
        <tissue evidence="2">Leaf</tissue>
    </source>
</reference>
<feature type="region of interest" description="Disordered" evidence="1">
    <location>
        <begin position="31"/>
        <end position="77"/>
    </location>
</feature>
<feature type="compositionally biased region" description="Basic and acidic residues" evidence="1">
    <location>
        <begin position="244"/>
        <end position="260"/>
    </location>
</feature>
<sequence>MDDGERKNHPSIPPNYVSLAQLQERWLLKKQQEENQNQKAVKEKDGVDTQIVGSEKTKKKIKNKKNYYKNSRSAKKEINSEKFDGEIEKNRFKGSEIIPPKKSKEGTFIGETSVGGGIYSEEVLPGNGVGNGVEGEVPNVKTVRFRGGFRGRNAYNRGDSGANNKEYRVKPQGLKDSEAKMGLEKKKELDNNERRWSGGKLQGLKGNEVELNSKTKANDEIIEVCSKIDGLKGIGRDGFSGKNHRVEGNELNDDTTKSPRRNEVAVVENAKNGEIGNEFRGYRNTRTNVGRNSGRFRQGMDRKYATSGRFGDQKVKQRDSGSGMVWVKKEEKLGDNLAEIGSSGISRDQE</sequence>
<feature type="compositionally biased region" description="Basic residues" evidence="1">
    <location>
        <begin position="57"/>
        <end position="67"/>
    </location>
</feature>
<dbReference type="EMBL" id="JBJXBP010000008">
    <property type="protein sequence ID" value="KAL3812314.1"/>
    <property type="molecule type" value="Genomic_DNA"/>
</dbReference>
<name>A0ABD3RH83_9LAMI</name>
<evidence type="ECO:0000313" key="3">
    <source>
        <dbReference type="Proteomes" id="UP001634393"/>
    </source>
</evidence>
<organism evidence="2 3">
    <name type="scientific">Penstemon smallii</name>
    <dbReference type="NCBI Taxonomy" id="265156"/>
    <lineage>
        <taxon>Eukaryota</taxon>
        <taxon>Viridiplantae</taxon>
        <taxon>Streptophyta</taxon>
        <taxon>Embryophyta</taxon>
        <taxon>Tracheophyta</taxon>
        <taxon>Spermatophyta</taxon>
        <taxon>Magnoliopsida</taxon>
        <taxon>eudicotyledons</taxon>
        <taxon>Gunneridae</taxon>
        <taxon>Pentapetalae</taxon>
        <taxon>asterids</taxon>
        <taxon>lamiids</taxon>
        <taxon>Lamiales</taxon>
        <taxon>Plantaginaceae</taxon>
        <taxon>Cheloneae</taxon>
        <taxon>Penstemon</taxon>
    </lineage>
</organism>
<feature type="compositionally biased region" description="Basic and acidic residues" evidence="1">
    <location>
        <begin position="165"/>
        <end position="196"/>
    </location>
</feature>
<keyword evidence="3" id="KW-1185">Reference proteome</keyword>
<accession>A0ABD3RH83</accession>
<proteinExistence type="predicted"/>
<protein>
    <submittedName>
        <fullName evidence="2">Uncharacterized protein</fullName>
    </submittedName>
</protein>
<feature type="region of interest" description="Disordered" evidence="1">
    <location>
        <begin position="150"/>
        <end position="201"/>
    </location>
</feature>
<feature type="region of interest" description="Disordered" evidence="1">
    <location>
        <begin position="240"/>
        <end position="260"/>
    </location>
</feature>
<evidence type="ECO:0000313" key="2">
    <source>
        <dbReference type="EMBL" id="KAL3812314.1"/>
    </source>
</evidence>
<comment type="caution">
    <text evidence="2">The sequence shown here is derived from an EMBL/GenBank/DDBJ whole genome shotgun (WGS) entry which is preliminary data.</text>
</comment>
<dbReference type="AlphaFoldDB" id="A0ABD3RH83"/>
<evidence type="ECO:0000256" key="1">
    <source>
        <dbReference type="SAM" id="MobiDB-lite"/>
    </source>
</evidence>